<feature type="transmembrane region" description="Helical" evidence="1">
    <location>
        <begin position="105"/>
        <end position="124"/>
    </location>
</feature>
<sequence length="129" mass="13692">MFHILSEKSEELGKDIVPISVIGLVITLAAIIFVSWLVFKNKDKLIANKNNLVIVVIGYVVLLIALILASVALAKYNSYGLANALEDLDAALSGKSNTPAKLKGLAYSGLVFSLIGAGLSGFIFTKAKK</sequence>
<name>A0A654IGP3_9MOLU</name>
<dbReference type="NCBIfam" id="TIGR04554">
    <property type="entry name" value="3TM_mycoplas"/>
    <property type="match status" value="1"/>
</dbReference>
<evidence type="ECO:0000313" key="2">
    <source>
        <dbReference type="EMBL" id="VZR97328.1"/>
    </source>
</evidence>
<keyword evidence="1" id="KW-0472">Membrane</keyword>
<accession>A0A654IGP3</accession>
<keyword evidence="1" id="KW-0812">Transmembrane</keyword>
<protein>
    <submittedName>
        <fullName evidence="2">Uncharacterized protein</fullName>
    </submittedName>
</protein>
<keyword evidence="1" id="KW-1133">Transmembrane helix</keyword>
<dbReference type="AlphaFoldDB" id="A0A654IGP3"/>
<feature type="transmembrane region" description="Helical" evidence="1">
    <location>
        <begin position="51"/>
        <end position="73"/>
    </location>
</feature>
<proteinExistence type="predicted"/>
<evidence type="ECO:0000256" key="1">
    <source>
        <dbReference type="SAM" id="Phobius"/>
    </source>
</evidence>
<gene>
    <name evidence="2" type="ORF">MF5295_00255</name>
    <name evidence="3" type="ORF">MF5582_00268</name>
</gene>
<feature type="transmembrane region" description="Helical" evidence="1">
    <location>
        <begin position="16"/>
        <end position="39"/>
    </location>
</feature>
<dbReference type="RefSeq" id="WP_278288541.1">
    <property type="nucleotide sequence ID" value="NZ_CP113495.1"/>
</dbReference>
<dbReference type="EMBL" id="LR739235">
    <property type="protein sequence ID" value="VZR97328.1"/>
    <property type="molecule type" value="Genomic_DNA"/>
</dbReference>
<reference evidence="2" key="1">
    <citation type="submission" date="2019-11" db="EMBL/GenBank/DDBJ databases">
        <authorList>
            <person name="Falquet L."/>
            <person name="Falquet L."/>
        </authorList>
    </citation>
    <scope>NUCLEOTIDE SEQUENCE</scope>
    <source>
        <strain evidence="3">14/OD_0492</strain>
        <strain evidence="2">8756-13</strain>
    </source>
</reference>
<organism evidence="2">
    <name type="scientific">Mycoplasma feriruminatoris</name>
    <dbReference type="NCBI Taxonomy" id="1179777"/>
    <lineage>
        <taxon>Bacteria</taxon>
        <taxon>Bacillati</taxon>
        <taxon>Mycoplasmatota</taxon>
        <taxon>Mollicutes</taxon>
        <taxon>Mycoplasmataceae</taxon>
        <taxon>Mycoplasma</taxon>
    </lineage>
</organism>
<dbReference type="InterPro" id="IPR030889">
    <property type="entry name" value="3TM_Mycoplasma"/>
</dbReference>
<evidence type="ECO:0000313" key="3">
    <source>
        <dbReference type="EMBL" id="VZR99799.1"/>
    </source>
</evidence>
<dbReference type="EMBL" id="LR739237">
    <property type="protein sequence ID" value="VZR99799.1"/>
    <property type="molecule type" value="Genomic_DNA"/>
</dbReference>